<evidence type="ECO:0000313" key="1">
    <source>
        <dbReference type="EMBL" id="RDK10132.1"/>
    </source>
</evidence>
<accession>A0A370NX03</accession>
<dbReference type="Proteomes" id="UP000255165">
    <property type="component" value="Unassembled WGS sequence"/>
</dbReference>
<comment type="caution">
    <text evidence="1">The sequence shown here is derived from an EMBL/GenBank/DDBJ whole genome shotgun (WGS) entry which is preliminary data.</text>
</comment>
<name>A0A370NX03_9BURK</name>
<protein>
    <submittedName>
        <fullName evidence="1">Uncharacterized protein</fullName>
    </submittedName>
</protein>
<evidence type="ECO:0000313" key="2">
    <source>
        <dbReference type="Proteomes" id="UP000255165"/>
    </source>
</evidence>
<dbReference type="RefSeq" id="WP_115015638.1">
    <property type="nucleotide sequence ID" value="NZ_QKWJ01000011.1"/>
</dbReference>
<organism evidence="1 2">
    <name type="scientific">Cupriavidus lacunae</name>
    <dbReference type="NCBI Taxonomy" id="2666307"/>
    <lineage>
        <taxon>Bacteria</taxon>
        <taxon>Pseudomonadati</taxon>
        <taxon>Pseudomonadota</taxon>
        <taxon>Betaproteobacteria</taxon>
        <taxon>Burkholderiales</taxon>
        <taxon>Burkholderiaceae</taxon>
        <taxon>Cupriavidus</taxon>
    </lineage>
</organism>
<proteinExistence type="predicted"/>
<keyword evidence="2" id="KW-1185">Reference proteome</keyword>
<dbReference type="EMBL" id="QKWJ01000011">
    <property type="protein sequence ID" value="RDK10132.1"/>
    <property type="molecule type" value="Genomic_DNA"/>
</dbReference>
<dbReference type="AlphaFoldDB" id="A0A370NX03"/>
<reference evidence="2" key="1">
    <citation type="submission" date="2018-06" db="EMBL/GenBank/DDBJ databases">
        <authorList>
            <person name="Feng T."/>
            <person name="Jeon C.O."/>
        </authorList>
    </citation>
    <scope>NUCLEOTIDE SEQUENCE [LARGE SCALE GENOMIC DNA]</scope>
    <source>
        <strain evidence="2">S23</strain>
    </source>
</reference>
<sequence>MENAIAAIEDELAKVPASVHRIAIASDDPNVHAIARAAGVSAAATSIGRDAVEQVFAPQSAVALGRPPSFETLPDDPSFIAALLLVRELMHHLDIASIHIDERGQAGSKG</sequence>
<gene>
    <name evidence="1" type="ORF">DN412_12240</name>
</gene>